<sequence>MSNFDFDKYKNSFDKVTVSDEKKEELIALMKKENNATKPQSQNKVITFKRAIVLVASLVLVISAIFSLNLFNHTESKKKSMQKFSISASLADLDYKNSNSNSFVISKEKKMLFLDEGNLAINAVDNRLSIRLIQFEIEGKKISNIDVKSKNNNRIFYTSYKSDDSYQTNSKLGEYNNIKYTKNSVLGWMPSSDKVDKVLQTNTENWRVYNEYLSDEITVTVYYSDGVYYSKDISISFDKNCNYLVHYIN</sequence>
<keyword evidence="1" id="KW-0472">Membrane</keyword>
<keyword evidence="1" id="KW-1133">Transmembrane helix</keyword>
<keyword evidence="1" id="KW-0812">Transmembrane</keyword>
<protein>
    <submittedName>
        <fullName evidence="2">Uncharacterized protein</fullName>
    </submittedName>
</protein>
<evidence type="ECO:0000256" key="1">
    <source>
        <dbReference type="SAM" id="Phobius"/>
    </source>
</evidence>
<organism evidence="2 3">
    <name type="scientific">Ruminococcus bovis</name>
    <dbReference type="NCBI Taxonomy" id="2564099"/>
    <lineage>
        <taxon>Bacteria</taxon>
        <taxon>Bacillati</taxon>
        <taxon>Bacillota</taxon>
        <taxon>Clostridia</taxon>
        <taxon>Eubacteriales</taxon>
        <taxon>Oscillospiraceae</taxon>
        <taxon>Ruminococcus</taxon>
    </lineage>
</organism>
<dbReference type="RefSeq" id="WP_138156244.1">
    <property type="nucleotide sequence ID" value="NZ_CP039381.1"/>
</dbReference>
<accession>A0A4P8XU76</accession>
<proteinExistence type="predicted"/>
<evidence type="ECO:0000313" key="3">
    <source>
        <dbReference type="Proteomes" id="UP000301475"/>
    </source>
</evidence>
<evidence type="ECO:0000313" key="2">
    <source>
        <dbReference type="EMBL" id="QCT06152.1"/>
    </source>
</evidence>
<feature type="transmembrane region" description="Helical" evidence="1">
    <location>
        <begin position="51"/>
        <end position="71"/>
    </location>
</feature>
<name>A0A4P8XU76_9FIRM</name>
<dbReference type="AlphaFoldDB" id="A0A4P8XU76"/>
<keyword evidence="3" id="KW-1185">Reference proteome</keyword>
<dbReference type="Proteomes" id="UP000301475">
    <property type="component" value="Chromosome"/>
</dbReference>
<reference evidence="2 3" key="1">
    <citation type="submission" date="2019-04" db="EMBL/GenBank/DDBJ databases">
        <authorList>
            <person name="Embree M."/>
            <person name="Gaffney J.R."/>
        </authorList>
    </citation>
    <scope>NUCLEOTIDE SEQUENCE [LARGE SCALE GENOMIC DNA]</scope>
    <source>
        <strain evidence="2 3">JE7A12</strain>
    </source>
</reference>
<dbReference type="EMBL" id="CP039381">
    <property type="protein sequence ID" value="QCT06152.1"/>
    <property type="molecule type" value="Genomic_DNA"/>
</dbReference>
<gene>
    <name evidence="2" type="ORF">E5Z56_01655</name>
</gene>
<dbReference type="KEGG" id="ruj:E5Z56_01655"/>